<evidence type="ECO:0000313" key="3">
    <source>
        <dbReference type="EMBL" id="MDH1437562.1"/>
    </source>
</evidence>
<feature type="coiled-coil region" evidence="1">
    <location>
        <begin position="49"/>
        <end position="118"/>
    </location>
</feature>
<proteinExistence type="predicted"/>
<evidence type="ECO:0000256" key="2">
    <source>
        <dbReference type="SAM" id="Phobius"/>
    </source>
</evidence>
<feature type="transmembrane region" description="Helical" evidence="2">
    <location>
        <begin position="142"/>
        <end position="159"/>
    </location>
</feature>
<keyword evidence="2" id="KW-1133">Transmembrane helix</keyword>
<organism evidence="3 4">
    <name type="scientific">Acinetobacter johnsonii</name>
    <dbReference type="NCBI Taxonomy" id="40214"/>
    <lineage>
        <taxon>Bacteria</taxon>
        <taxon>Pseudomonadati</taxon>
        <taxon>Pseudomonadota</taxon>
        <taxon>Gammaproteobacteria</taxon>
        <taxon>Moraxellales</taxon>
        <taxon>Moraxellaceae</taxon>
        <taxon>Acinetobacter</taxon>
    </lineage>
</organism>
<reference evidence="3" key="1">
    <citation type="submission" date="2022-09" db="EMBL/GenBank/DDBJ databases">
        <title>Intensive care unit water sources are persistently colonized with multi-drug resistant bacteria and are the site of extensive horizontal gene transfer of antibiotic resistance genes.</title>
        <authorList>
            <person name="Diorio-Toth L."/>
        </authorList>
    </citation>
    <scope>NUCLEOTIDE SEQUENCE</scope>
    <source>
        <strain evidence="3">GD03725</strain>
    </source>
</reference>
<dbReference type="Proteomes" id="UP001161567">
    <property type="component" value="Unassembled WGS sequence"/>
</dbReference>
<gene>
    <name evidence="3" type="ORF">N5I27_03865</name>
</gene>
<evidence type="ECO:0000256" key="1">
    <source>
        <dbReference type="SAM" id="Coils"/>
    </source>
</evidence>
<keyword evidence="1" id="KW-0175">Coiled coil</keyword>
<dbReference type="AlphaFoldDB" id="A0AA42QNS2"/>
<protein>
    <submittedName>
        <fullName evidence="3">Uncharacterized protein</fullName>
    </submittedName>
</protein>
<dbReference type="Pfam" id="PF25612">
    <property type="entry name" value="DUF7940"/>
    <property type="match status" value="1"/>
</dbReference>
<keyword evidence="2" id="KW-0472">Membrane</keyword>
<sequence>MSYKKSKVPHSLIQTRIQQGVQEQVEKRGNADYRHGYETGQKDLQLIVNANESDKIQQLRLNASNLESRLDQSMLTLSEKDALLIEQGQTNNNQIQQILDLKHKLKQSESNLQTVRQEYVMGVASSVNDGFLVHNWRTGWKWLSNLFFTLIAFFAVTPIPDSILAVLPDDIRMHVIAWCAICGLVSRFINQSKGVQSWSLKS</sequence>
<comment type="caution">
    <text evidence="3">The sequence shown here is derived from an EMBL/GenBank/DDBJ whole genome shotgun (WGS) entry which is preliminary data.</text>
</comment>
<accession>A0AA42QNS2</accession>
<dbReference type="EMBL" id="JAOCIL010000001">
    <property type="protein sequence ID" value="MDH1437562.1"/>
    <property type="molecule type" value="Genomic_DNA"/>
</dbReference>
<evidence type="ECO:0000313" key="4">
    <source>
        <dbReference type="Proteomes" id="UP001161567"/>
    </source>
</evidence>
<dbReference type="RefSeq" id="WP_279746454.1">
    <property type="nucleotide sequence ID" value="NZ_JAOCIL010000001.1"/>
</dbReference>
<keyword evidence="2" id="KW-0812">Transmembrane</keyword>
<dbReference type="InterPro" id="IPR057700">
    <property type="entry name" value="DUF7940"/>
</dbReference>
<name>A0AA42QNS2_ACIJO</name>